<proteinExistence type="predicted"/>
<dbReference type="GO" id="GO:0003677">
    <property type="term" value="F:DNA binding"/>
    <property type="evidence" value="ECO:0007669"/>
    <property type="project" value="UniProtKB-KW"/>
</dbReference>
<keyword evidence="1" id="KW-0238">DNA-binding</keyword>
<reference evidence="1 2" key="1">
    <citation type="submission" date="2020-07" db="EMBL/GenBank/DDBJ databases">
        <title>Luteimonas sp. SJ-92.</title>
        <authorList>
            <person name="Huang X.-X."/>
            <person name="Xu L."/>
            <person name="Sun J.-Q."/>
        </authorList>
    </citation>
    <scope>NUCLEOTIDE SEQUENCE [LARGE SCALE GENOMIC DNA]</scope>
    <source>
        <strain evidence="1 2">SJ-92</strain>
    </source>
</reference>
<comment type="caution">
    <text evidence="1">The sequence shown here is derived from an EMBL/GenBank/DDBJ whole genome shotgun (WGS) entry which is preliminary data.</text>
</comment>
<name>A0A853JDM7_9GAMM</name>
<dbReference type="EMBL" id="JACCKA010000062">
    <property type="protein sequence ID" value="NZA26832.1"/>
    <property type="molecule type" value="Genomic_DNA"/>
</dbReference>
<keyword evidence="2" id="KW-1185">Reference proteome</keyword>
<protein>
    <submittedName>
        <fullName evidence="1">DNA-binding protein</fullName>
    </submittedName>
</protein>
<sequence>MSEYEFTLKFRLPDAHADPEQFIAALAAAGCDDATVGIGQQGRLALDFAREAGSALEAIVSAVQAVKGAIPGAELVEASPDFVGLTDVADLIGCTRQNIRKLMISNLATLPVVVHEGSQALWHPRPVLLWFSETQKRAIDRSLIEVSEATMKANIAKETRRLPGAGLPQELEALFA</sequence>
<accession>A0A853JDM7</accession>
<dbReference type="Proteomes" id="UP000578091">
    <property type="component" value="Unassembled WGS sequence"/>
</dbReference>
<dbReference type="RefSeq" id="WP_180678616.1">
    <property type="nucleotide sequence ID" value="NZ_JACCKA010000062.1"/>
</dbReference>
<dbReference type="AlphaFoldDB" id="A0A853JDM7"/>
<organism evidence="1 2">
    <name type="scientific">Luteimonas salinisoli</name>
    <dbReference type="NCBI Taxonomy" id="2752307"/>
    <lineage>
        <taxon>Bacteria</taxon>
        <taxon>Pseudomonadati</taxon>
        <taxon>Pseudomonadota</taxon>
        <taxon>Gammaproteobacteria</taxon>
        <taxon>Lysobacterales</taxon>
        <taxon>Lysobacteraceae</taxon>
        <taxon>Luteimonas</taxon>
    </lineage>
</organism>
<evidence type="ECO:0000313" key="2">
    <source>
        <dbReference type="Proteomes" id="UP000578091"/>
    </source>
</evidence>
<evidence type="ECO:0000313" key="1">
    <source>
        <dbReference type="EMBL" id="NZA26832.1"/>
    </source>
</evidence>
<gene>
    <name evidence="1" type="ORF">H0E84_10590</name>
</gene>